<keyword evidence="5 10" id="KW-0812">Transmembrane</keyword>
<dbReference type="InterPro" id="IPR037066">
    <property type="entry name" value="Plug_dom_sf"/>
</dbReference>
<dbReference type="AlphaFoldDB" id="A0A3B7MK76"/>
<dbReference type="EMBL" id="CP032157">
    <property type="protein sequence ID" value="AXY73703.1"/>
    <property type="molecule type" value="Genomic_DNA"/>
</dbReference>
<dbReference type="Pfam" id="PF13715">
    <property type="entry name" value="CarbopepD_reg_2"/>
    <property type="match status" value="1"/>
</dbReference>
<keyword evidence="14" id="KW-1185">Reference proteome</keyword>
<keyword evidence="3 10" id="KW-1134">Transmembrane beta strand</keyword>
<dbReference type="NCBIfam" id="TIGR04057">
    <property type="entry name" value="SusC_RagA_signa"/>
    <property type="match status" value="1"/>
</dbReference>
<dbReference type="Gene3D" id="2.170.130.10">
    <property type="entry name" value="TonB-dependent receptor, plug domain"/>
    <property type="match status" value="1"/>
</dbReference>
<keyword evidence="4" id="KW-0406">Ion transport</keyword>
<keyword evidence="7 11" id="KW-0798">TonB box</keyword>
<feature type="domain" description="Secretin/TonB short N-terminal" evidence="12">
    <location>
        <begin position="49"/>
        <end position="100"/>
    </location>
</feature>
<evidence type="ECO:0000259" key="12">
    <source>
        <dbReference type="SMART" id="SM00965"/>
    </source>
</evidence>
<organism evidence="13 14">
    <name type="scientific">Paraflavitalea soli</name>
    <dbReference type="NCBI Taxonomy" id="2315862"/>
    <lineage>
        <taxon>Bacteria</taxon>
        <taxon>Pseudomonadati</taxon>
        <taxon>Bacteroidota</taxon>
        <taxon>Chitinophagia</taxon>
        <taxon>Chitinophagales</taxon>
        <taxon>Chitinophagaceae</taxon>
        <taxon>Paraflavitalea</taxon>
    </lineage>
</organism>
<dbReference type="SUPFAM" id="SSF56935">
    <property type="entry name" value="Porins"/>
    <property type="match status" value="1"/>
</dbReference>
<dbReference type="InterPro" id="IPR012910">
    <property type="entry name" value="Plug_dom"/>
</dbReference>
<comment type="similarity">
    <text evidence="10 11">Belongs to the TonB-dependent receptor family.</text>
</comment>
<dbReference type="NCBIfam" id="TIGR04056">
    <property type="entry name" value="OMP_RagA_SusC"/>
    <property type="match status" value="1"/>
</dbReference>
<dbReference type="InterPro" id="IPR011662">
    <property type="entry name" value="Secretin/TonB_short_N"/>
</dbReference>
<protein>
    <submittedName>
        <fullName evidence="13">SusC/RagA family TonB-linked outer membrane protein</fullName>
    </submittedName>
</protein>
<sequence>MQKTAYGDLLLTVVLLLTGTFALAQSVTLAGKDIPLKQVFMAIKKQTGYVVFYNQHMLTDTKPVTLSVTRMPLEEVLQLVFTDQPVNYIIQDKTIILSRNAAAKAAINITITIDPDLTVNGAIRADNGDALQGVSIRVKNTGNGTTTDAFGGFQLKKAAANAVIEVSMIGYETVEFIVVKQQDKFQLVPKSKVTFTADNSNPAMIYLTLTLNKSLSILDEAQVIAYGRTSRRYATGSIGTVKSEDIQKQPVMNVLQALEGRVAGLVMTPATGNSAAPIKLEIRGRNALNPNALTEPLYVIDGVPQGTLNVGVLSNAGINAGPVQAGRTNTAGESPLLFLNPRDIESIDVLKDADATAIYGARGANGVVIITTKKAKPGPTRFSINVTRGQTHIPKKLDLMNTAQYLAVRREAFRNDGITPDQYTAPDLTIWDQNRQVDWQDYFFAPGEQLSADASVSGGIANTNYIISGSYQSQQELMNQGGKTQRGSLAGNITHTSLDQKFQINFSSRIAVTSADAIAPGWFIHTPPNAPDVYNEKGEFNFVPYRGQYSSLFPFSELKRPSESKSNIINTDLRLSYEPVKGLTFSVNAGYNFTSNNNALYSPAASYDAAYGNLSSAIFGKSTANNWIVEPQLQYRSFIGGKGNLSVQVGGSLQNVKNEGLSTVSLGFPNDNLIRSPNNAAFSQLFEGSGEYKYVAAFGIINFRWDNKYIANLSARRDGSSRFGPGKQFGNFGSAGLAWIASEEEWMKAILPAWFTFVKLRGSYGITGSDAVDDYEFLTRWSNSVDLGGSNLLYDYNGTPAFNLVRPVNPDFRWETTQKLDVALNLGFLHDRINIEAGYYRKSSGNQLTNMSTPDYTGFPSIRANWPAVVRNEGWEISLNGRILDTKDWHLSVSFNMAINKNKLVEYPGLESSPYADLYAIGQSLSLKYLFHYTGIDPATGDFLLEDHNKDGSISFFSSVIPQTPQDDRYIVYNLDPKYTGGFGVQVGYKAFTLSSQFSYRKQLGLDPYFSLQLGKMQNLVLPAEIANNHWQQPGDQVLYPKYTTGILNSSITNSDRYYTDASYVKLSNLAASYDLPAKLLQKLHIQACRFSISAQNLLTITSYRGIDPEIQSINGGSPIARTIAANLNFTF</sequence>
<evidence type="ECO:0000313" key="13">
    <source>
        <dbReference type="EMBL" id="AXY73703.1"/>
    </source>
</evidence>
<dbReference type="Gene3D" id="2.40.170.20">
    <property type="entry name" value="TonB-dependent receptor, beta-barrel domain"/>
    <property type="match status" value="1"/>
</dbReference>
<dbReference type="Pfam" id="PF00593">
    <property type="entry name" value="TonB_dep_Rec_b-barrel"/>
    <property type="match status" value="1"/>
</dbReference>
<dbReference type="RefSeq" id="WP_119049538.1">
    <property type="nucleotide sequence ID" value="NZ_CP032157.1"/>
</dbReference>
<evidence type="ECO:0000256" key="4">
    <source>
        <dbReference type="ARBA" id="ARBA00022496"/>
    </source>
</evidence>
<dbReference type="Pfam" id="PF07715">
    <property type="entry name" value="Plug"/>
    <property type="match status" value="1"/>
</dbReference>
<dbReference type="GO" id="GO:0006826">
    <property type="term" value="P:iron ion transport"/>
    <property type="evidence" value="ECO:0007669"/>
    <property type="project" value="UniProtKB-KW"/>
</dbReference>
<keyword evidence="4" id="KW-0410">Iron transport</keyword>
<dbReference type="SMART" id="SM00965">
    <property type="entry name" value="STN"/>
    <property type="match status" value="1"/>
</dbReference>
<evidence type="ECO:0000256" key="5">
    <source>
        <dbReference type="ARBA" id="ARBA00022692"/>
    </source>
</evidence>
<evidence type="ECO:0000256" key="10">
    <source>
        <dbReference type="PROSITE-ProRule" id="PRU01360"/>
    </source>
</evidence>
<evidence type="ECO:0000256" key="9">
    <source>
        <dbReference type="ARBA" id="ARBA00023237"/>
    </source>
</evidence>
<dbReference type="KEGG" id="pseg:D3H65_06795"/>
<dbReference type="OrthoDB" id="602359at2"/>
<evidence type="ECO:0000256" key="1">
    <source>
        <dbReference type="ARBA" id="ARBA00004571"/>
    </source>
</evidence>
<dbReference type="Proteomes" id="UP000263900">
    <property type="component" value="Chromosome"/>
</dbReference>
<gene>
    <name evidence="13" type="ORF">D3H65_06795</name>
</gene>
<keyword evidence="6" id="KW-0408">Iron</keyword>
<proteinExistence type="inferred from homology"/>
<keyword evidence="8 10" id="KW-0472">Membrane</keyword>
<evidence type="ECO:0000256" key="7">
    <source>
        <dbReference type="ARBA" id="ARBA00023077"/>
    </source>
</evidence>
<dbReference type="PROSITE" id="PS52016">
    <property type="entry name" value="TONB_DEPENDENT_REC_3"/>
    <property type="match status" value="1"/>
</dbReference>
<dbReference type="InterPro" id="IPR036942">
    <property type="entry name" value="Beta-barrel_TonB_sf"/>
</dbReference>
<dbReference type="InterPro" id="IPR039426">
    <property type="entry name" value="TonB-dep_rcpt-like"/>
</dbReference>
<evidence type="ECO:0000256" key="11">
    <source>
        <dbReference type="RuleBase" id="RU003357"/>
    </source>
</evidence>
<accession>A0A3B7MK76</accession>
<reference evidence="13 14" key="1">
    <citation type="submission" date="2018-09" db="EMBL/GenBank/DDBJ databases">
        <title>Genome sequencing of strain 6GH32-13.</title>
        <authorList>
            <person name="Weon H.-Y."/>
            <person name="Heo J."/>
            <person name="Kwon S.-W."/>
        </authorList>
    </citation>
    <scope>NUCLEOTIDE SEQUENCE [LARGE SCALE GENOMIC DNA]</scope>
    <source>
        <strain evidence="13 14">5GH32-13</strain>
    </source>
</reference>
<evidence type="ECO:0000256" key="8">
    <source>
        <dbReference type="ARBA" id="ARBA00023136"/>
    </source>
</evidence>
<evidence type="ECO:0000256" key="6">
    <source>
        <dbReference type="ARBA" id="ARBA00023004"/>
    </source>
</evidence>
<evidence type="ECO:0000313" key="14">
    <source>
        <dbReference type="Proteomes" id="UP000263900"/>
    </source>
</evidence>
<dbReference type="GO" id="GO:0009279">
    <property type="term" value="C:cell outer membrane"/>
    <property type="evidence" value="ECO:0007669"/>
    <property type="project" value="UniProtKB-SubCell"/>
</dbReference>
<evidence type="ECO:0000256" key="3">
    <source>
        <dbReference type="ARBA" id="ARBA00022452"/>
    </source>
</evidence>
<name>A0A3B7MK76_9BACT</name>
<comment type="subcellular location">
    <subcellularLocation>
        <location evidence="1 10">Cell outer membrane</location>
        <topology evidence="1 10">Multi-pass membrane protein</topology>
    </subcellularLocation>
</comment>
<evidence type="ECO:0000256" key="2">
    <source>
        <dbReference type="ARBA" id="ARBA00022448"/>
    </source>
</evidence>
<dbReference type="SUPFAM" id="SSF49464">
    <property type="entry name" value="Carboxypeptidase regulatory domain-like"/>
    <property type="match status" value="1"/>
</dbReference>
<keyword evidence="9 10" id="KW-0998">Cell outer membrane</keyword>
<dbReference type="Gene3D" id="2.60.40.1120">
    <property type="entry name" value="Carboxypeptidase-like, regulatory domain"/>
    <property type="match status" value="1"/>
</dbReference>
<dbReference type="InterPro" id="IPR000531">
    <property type="entry name" value="Beta-barrel_TonB"/>
</dbReference>
<dbReference type="InterPro" id="IPR023996">
    <property type="entry name" value="TonB-dep_OMP_SusC/RagA"/>
</dbReference>
<dbReference type="InterPro" id="IPR023997">
    <property type="entry name" value="TonB-dep_OMP_SusC/RagA_CS"/>
</dbReference>
<keyword evidence="2 10" id="KW-0813">Transport</keyword>
<dbReference type="InterPro" id="IPR008969">
    <property type="entry name" value="CarboxyPept-like_regulatory"/>
</dbReference>